<evidence type="ECO:0000313" key="5">
    <source>
        <dbReference type="Proteomes" id="UP000078476"/>
    </source>
</evidence>
<dbReference type="GO" id="GO:0042597">
    <property type="term" value="C:periplasmic space"/>
    <property type="evidence" value="ECO:0007669"/>
    <property type="project" value="UniProtKB-SubCell"/>
</dbReference>
<dbReference type="AlphaFoldDB" id="A0A177N4S0"/>
<dbReference type="OrthoDB" id="1669037at2"/>
<keyword evidence="4" id="KW-0966">Cell projection</keyword>
<dbReference type="Gene3D" id="3.90.1210.10">
    <property type="entry name" value="Antifreeze-like/N-acetylneuraminic acid synthase C-terminal domain"/>
    <property type="match status" value="1"/>
</dbReference>
<evidence type="ECO:0000313" key="4">
    <source>
        <dbReference type="EMBL" id="OAI12845.1"/>
    </source>
</evidence>
<keyword evidence="4" id="KW-0282">Flagellum</keyword>
<feature type="domain" description="Flagella basal body P-ring formation protein FlgA SAF" evidence="2">
    <location>
        <begin position="106"/>
        <end position="228"/>
    </location>
</feature>
<dbReference type="InterPro" id="IPR041231">
    <property type="entry name" value="FlgA_N"/>
</dbReference>
<protein>
    <recommendedName>
        <fullName evidence="1">Flagella basal body P-ring formation protein FlgA</fullName>
    </recommendedName>
</protein>
<dbReference type="RefSeq" id="WP_066984938.1">
    <property type="nucleotide sequence ID" value="NZ_LUUI01000126.1"/>
</dbReference>
<sequence length="230" mass="25489">MKTINLSLWLLLFVSPILLATPTQSLQAIQDSVNSFVKSSLQPDGNYEITAAQIDSRLQLPACEQNLDVFVQSGEIKAGRNTLGIRCNGLSPWTIYSTVLIKEFRNILIANKQLDRNELISQGHISSEIRDVSTLQQGYLIEPAEIINKQATRFIPSGSVLYRMHYTEPTLIKRGERVNIQSGRPGLMITSSGEAMMDGIKGQQIRVKNVSSNRVIQATVTATNVVTVNF</sequence>
<dbReference type="CDD" id="cd11614">
    <property type="entry name" value="SAF_CpaB_FlgA_like"/>
    <property type="match status" value="1"/>
</dbReference>
<comment type="subcellular location">
    <subcellularLocation>
        <location evidence="1">Periplasm</location>
    </subcellularLocation>
</comment>
<comment type="caution">
    <text evidence="4">The sequence shown here is derived from an EMBL/GenBank/DDBJ whole genome shotgun (WGS) entry which is preliminary data.</text>
</comment>
<dbReference type="GO" id="GO:0044780">
    <property type="term" value="P:bacterial-type flagellum assembly"/>
    <property type="evidence" value="ECO:0007669"/>
    <property type="project" value="InterPro"/>
</dbReference>
<dbReference type="InterPro" id="IPR039246">
    <property type="entry name" value="Flagellar_FlgA"/>
</dbReference>
<dbReference type="Proteomes" id="UP000078476">
    <property type="component" value="Unassembled WGS sequence"/>
</dbReference>
<evidence type="ECO:0000259" key="3">
    <source>
        <dbReference type="Pfam" id="PF17656"/>
    </source>
</evidence>
<dbReference type="Pfam" id="PF17656">
    <property type="entry name" value="ChapFlgA_N"/>
    <property type="match status" value="1"/>
</dbReference>
<accession>A0A177N4S0</accession>
<dbReference type="InterPro" id="IPR017585">
    <property type="entry name" value="SAF_FlgA"/>
</dbReference>
<proteinExistence type="inferred from homology"/>
<dbReference type="Pfam" id="PF13144">
    <property type="entry name" value="ChapFlgA"/>
    <property type="match status" value="1"/>
</dbReference>
<evidence type="ECO:0000256" key="1">
    <source>
        <dbReference type="RuleBase" id="RU362063"/>
    </source>
</evidence>
<name>A0A177N4S0_9GAMM</name>
<gene>
    <name evidence="4" type="ORF">A1359_13155</name>
</gene>
<keyword evidence="1" id="KW-0732">Signal</keyword>
<reference evidence="4 5" key="1">
    <citation type="submission" date="2016-03" db="EMBL/GenBank/DDBJ databases">
        <authorList>
            <person name="Ploux O."/>
        </authorList>
    </citation>
    <scope>NUCLEOTIDE SEQUENCE [LARGE SCALE GENOMIC DNA]</scope>
    <source>
        <strain evidence="4 5">R-45370</strain>
    </source>
</reference>
<keyword evidence="1" id="KW-1005">Bacterial flagellum biogenesis</keyword>
<keyword evidence="4" id="KW-0969">Cilium</keyword>
<dbReference type="PANTHER" id="PTHR36307:SF1">
    <property type="entry name" value="FLAGELLA BASAL BODY P-RING FORMATION PROTEIN FLGA"/>
    <property type="match status" value="1"/>
</dbReference>
<evidence type="ECO:0000259" key="2">
    <source>
        <dbReference type="Pfam" id="PF13144"/>
    </source>
</evidence>
<dbReference type="NCBIfam" id="TIGR03170">
    <property type="entry name" value="flgA_cterm"/>
    <property type="match status" value="1"/>
</dbReference>
<dbReference type="PANTHER" id="PTHR36307">
    <property type="entry name" value="FLAGELLA BASAL BODY P-RING FORMATION PROTEIN FLGA"/>
    <property type="match status" value="1"/>
</dbReference>
<keyword evidence="5" id="KW-1185">Reference proteome</keyword>
<feature type="chain" id="PRO_5007949216" description="Flagella basal body P-ring formation protein FlgA" evidence="1">
    <location>
        <begin position="21"/>
        <end position="230"/>
    </location>
</feature>
<feature type="signal peptide" evidence="1">
    <location>
        <begin position="1"/>
        <end position="20"/>
    </location>
</feature>
<dbReference type="Gene3D" id="2.30.30.760">
    <property type="match status" value="1"/>
</dbReference>
<dbReference type="EMBL" id="LUUI01000126">
    <property type="protein sequence ID" value="OAI12845.1"/>
    <property type="molecule type" value="Genomic_DNA"/>
</dbReference>
<keyword evidence="1" id="KW-0574">Periplasm</keyword>
<organism evidence="4 5">
    <name type="scientific">Methylomonas lenta</name>
    <dbReference type="NCBI Taxonomy" id="980561"/>
    <lineage>
        <taxon>Bacteria</taxon>
        <taxon>Pseudomonadati</taxon>
        <taxon>Pseudomonadota</taxon>
        <taxon>Gammaproteobacteria</taxon>
        <taxon>Methylococcales</taxon>
        <taxon>Methylococcaceae</taxon>
        <taxon>Methylomonas</taxon>
    </lineage>
</organism>
<dbReference type="STRING" id="980561.A1359_13155"/>
<feature type="domain" description="FlgA N-terminal" evidence="3">
    <location>
        <begin position="29"/>
        <end position="101"/>
    </location>
</feature>
<comment type="function">
    <text evidence="1">Involved in the assembly process of the P-ring formation. It may associate with FlgF on the rod constituting a structure essential for the P-ring assembly or may act as a modulator protein for the P-ring assembly.</text>
</comment>
<comment type="similarity">
    <text evidence="1">Belongs to the FlgA family.</text>
</comment>